<dbReference type="AlphaFoldDB" id="A0AAD8HMR9"/>
<protein>
    <submittedName>
        <fullName evidence="8">Agamous-like MADS-box protein AGL62</fullName>
    </submittedName>
</protein>
<sequence>MMKKTQGRKKIEMKKIPKTTNLQVTFSKRRAGLFKKASELCVLTGAEAAVIVQSPGNRVYAFGHPSVDSVVDKYVAGSSSMPEQKPAINEVDVNSACVIDKFNQEYIEITKKIEEEKRKNVDVVKKETDDGPFWWEQPIKDLGEEELEEYIASMEVLRNKVIARANDMHMIRNSSMFNVDDESSKKVDKLLVTRNAAASRKEHGGQSPSSI</sequence>
<dbReference type="PANTHER" id="PTHR11945">
    <property type="entry name" value="MADS BOX PROTEIN"/>
    <property type="match status" value="1"/>
</dbReference>
<reference evidence="8" key="1">
    <citation type="submission" date="2023-02" db="EMBL/GenBank/DDBJ databases">
        <title>Genome of toxic invasive species Heracleum sosnowskyi carries increased number of genes despite the absence of recent whole-genome duplications.</title>
        <authorList>
            <person name="Schelkunov M."/>
            <person name="Shtratnikova V."/>
            <person name="Makarenko M."/>
            <person name="Klepikova A."/>
            <person name="Omelchenko D."/>
            <person name="Novikova G."/>
            <person name="Obukhova E."/>
            <person name="Bogdanov V."/>
            <person name="Penin A."/>
            <person name="Logacheva M."/>
        </authorList>
    </citation>
    <scope>NUCLEOTIDE SEQUENCE</scope>
    <source>
        <strain evidence="8">Hsosn_3</strain>
        <tissue evidence="8">Leaf</tissue>
    </source>
</reference>
<dbReference type="EMBL" id="JAUIZM010000008">
    <property type="protein sequence ID" value="KAK1369506.1"/>
    <property type="molecule type" value="Genomic_DNA"/>
</dbReference>
<comment type="subcellular location">
    <subcellularLocation>
        <location evidence="1">Nucleus</location>
    </subcellularLocation>
</comment>
<organism evidence="8 9">
    <name type="scientific">Heracleum sosnowskyi</name>
    <dbReference type="NCBI Taxonomy" id="360622"/>
    <lineage>
        <taxon>Eukaryota</taxon>
        <taxon>Viridiplantae</taxon>
        <taxon>Streptophyta</taxon>
        <taxon>Embryophyta</taxon>
        <taxon>Tracheophyta</taxon>
        <taxon>Spermatophyta</taxon>
        <taxon>Magnoliopsida</taxon>
        <taxon>eudicotyledons</taxon>
        <taxon>Gunneridae</taxon>
        <taxon>Pentapetalae</taxon>
        <taxon>asterids</taxon>
        <taxon>campanulids</taxon>
        <taxon>Apiales</taxon>
        <taxon>Apiaceae</taxon>
        <taxon>Apioideae</taxon>
        <taxon>apioid superclade</taxon>
        <taxon>Tordylieae</taxon>
        <taxon>Tordyliinae</taxon>
        <taxon>Heracleum</taxon>
    </lineage>
</organism>
<dbReference type="InterPro" id="IPR002100">
    <property type="entry name" value="TF_MADSbox"/>
</dbReference>
<dbReference type="PRINTS" id="PR00404">
    <property type="entry name" value="MADSDOMAIN"/>
</dbReference>
<comment type="caution">
    <text evidence="8">The sequence shown here is derived from an EMBL/GenBank/DDBJ whole genome shotgun (WGS) entry which is preliminary data.</text>
</comment>
<dbReference type="PROSITE" id="PS50066">
    <property type="entry name" value="MADS_BOX_2"/>
    <property type="match status" value="1"/>
</dbReference>
<keyword evidence="6" id="KW-0175">Coiled coil</keyword>
<reference evidence="8" key="2">
    <citation type="submission" date="2023-05" db="EMBL/GenBank/DDBJ databases">
        <authorList>
            <person name="Schelkunov M.I."/>
        </authorList>
    </citation>
    <scope>NUCLEOTIDE SEQUENCE</scope>
    <source>
        <strain evidence="8">Hsosn_3</strain>
        <tissue evidence="8">Leaf</tissue>
    </source>
</reference>
<dbReference type="Proteomes" id="UP001237642">
    <property type="component" value="Unassembled WGS sequence"/>
</dbReference>
<keyword evidence="5" id="KW-0539">Nucleus</keyword>
<evidence type="ECO:0000256" key="3">
    <source>
        <dbReference type="ARBA" id="ARBA00023125"/>
    </source>
</evidence>
<evidence type="ECO:0000259" key="7">
    <source>
        <dbReference type="PROSITE" id="PS50066"/>
    </source>
</evidence>
<evidence type="ECO:0000256" key="4">
    <source>
        <dbReference type="ARBA" id="ARBA00023163"/>
    </source>
</evidence>
<evidence type="ECO:0000313" key="9">
    <source>
        <dbReference type="Proteomes" id="UP001237642"/>
    </source>
</evidence>
<dbReference type="GO" id="GO:0045944">
    <property type="term" value="P:positive regulation of transcription by RNA polymerase II"/>
    <property type="evidence" value="ECO:0007669"/>
    <property type="project" value="InterPro"/>
</dbReference>
<dbReference type="GO" id="GO:0005634">
    <property type="term" value="C:nucleus"/>
    <property type="evidence" value="ECO:0007669"/>
    <property type="project" value="UniProtKB-SubCell"/>
</dbReference>
<gene>
    <name evidence="8" type="ORF">POM88_035598</name>
</gene>
<dbReference type="Gene3D" id="3.40.1810.10">
    <property type="entry name" value="Transcription factor, MADS-box"/>
    <property type="match status" value="1"/>
</dbReference>
<evidence type="ECO:0000313" key="8">
    <source>
        <dbReference type="EMBL" id="KAK1369506.1"/>
    </source>
</evidence>
<feature type="coiled-coil region" evidence="6">
    <location>
        <begin position="99"/>
        <end position="160"/>
    </location>
</feature>
<dbReference type="PANTHER" id="PTHR11945:SF723">
    <property type="entry name" value="AGAMOUS-LIKE MADS-BOX PROTEIN AGL62"/>
    <property type="match status" value="1"/>
</dbReference>
<accession>A0AAD8HMR9</accession>
<name>A0AAD8HMR9_9APIA</name>
<dbReference type="GO" id="GO:0000981">
    <property type="term" value="F:DNA-binding transcription factor activity, RNA polymerase II-specific"/>
    <property type="evidence" value="ECO:0007669"/>
    <property type="project" value="TreeGrafter"/>
</dbReference>
<keyword evidence="2" id="KW-0805">Transcription regulation</keyword>
<dbReference type="SMART" id="SM00432">
    <property type="entry name" value="MADS"/>
    <property type="match status" value="1"/>
</dbReference>
<keyword evidence="4" id="KW-0804">Transcription</keyword>
<dbReference type="InterPro" id="IPR033896">
    <property type="entry name" value="MEF2-like_N"/>
</dbReference>
<dbReference type="FunFam" id="3.40.1810.10:FF:000006">
    <property type="entry name" value="Agamous-like MADS-box protein AGL62"/>
    <property type="match status" value="1"/>
</dbReference>
<feature type="domain" description="MADS-box" evidence="7">
    <location>
        <begin position="6"/>
        <end position="66"/>
    </location>
</feature>
<evidence type="ECO:0000256" key="6">
    <source>
        <dbReference type="SAM" id="Coils"/>
    </source>
</evidence>
<dbReference type="CDD" id="cd00265">
    <property type="entry name" value="MADS_MEF2_like"/>
    <property type="match status" value="1"/>
</dbReference>
<dbReference type="GO" id="GO:0046983">
    <property type="term" value="F:protein dimerization activity"/>
    <property type="evidence" value="ECO:0007669"/>
    <property type="project" value="InterPro"/>
</dbReference>
<evidence type="ECO:0000256" key="1">
    <source>
        <dbReference type="ARBA" id="ARBA00004123"/>
    </source>
</evidence>
<dbReference type="GO" id="GO:0000978">
    <property type="term" value="F:RNA polymerase II cis-regulatory region sequence-specific DNA binding"/>
    <property type="evidence" value="ECO:0007669"/>
    <property type="project" value="TreeGrafter"/>
</dbReference>
<dbReference type="SUPFAM" id="SSF55455">
    <property type="entry name" value="SRF-like"/>
    <property type="match status" value="1"/>
</dbReference>
<evidence type="ECO:0000256" key="5">
    <source>
        <dbReference type="ARBA" id="ARBA00023242"/>
    </source>
</evidence>
<keyword evidence="9" id="KW-1185">Reference proteome</keyword>
<evidence type="ECO:0000256" key="2">
    <source>
        <dbReference type="ARBA" id="ARBA00023015"/>
    </source>
</evidence>
<dbReference type="Pfam" id="PF00319">
    <property type="entry name" value="SRF-TF"/>
    <property type="match status" value="1"/>
</dbReference>
<keyword evidence="3" id="KW-0238">DNA-binding</keyword>
<proteinExistence type="predicted"/>
<dbReference type="InterPro" id="IPR036879">
    <property type="entry name" value="TF_MADSbox_sf"/>
</dbReference>